<dbReference type="InterPro" id="IPR001254">
    <property type="entry name" value="Trypsin_dom"/>
</dbReference>
<dbReference type="InterPro" id="IPR043504">
    <property type="entry name" value="Peptidase_S1_PA_chymotrypsin"/>
</dbReference>
<dbReference type="PANTHER" id="PTHR24264:SF65">
    <property type="entry name" value="SRCR DOMAIN-CONTAINING PROTEIN"/>
    <property type="match status" value="1"/>
</dbReference>
<keyword evidence="3" id="KW-0645">Protease</keyword>
<evidence type="ECO:0000256" key="5">
    <source>
        <dbReference type="ARBA" id="ARBA00022825"/>
    </source>
</evidence>
<dbReference type="OrthoDB" id="6052809at2759"/>
<dbReference type="GO" id="GO:0005615">
    <property type="term" value="C:extracellular space"/>
    <property type="evidence" value="ECO:0007669"/>
    <property type="project" value="TreeGrafter"/>
</dbReference>
<evidence type="ECO:0000259" key="6">
    <source>
        <dbReference type="Pfam" id="PF00089"/>
    </source>
</evidence>
<sequence length="54" mass="5882">AVVLLGIVSWGDGCAKPDKPGVYARVSKFYDWIEKTTKLHSDNVEQSGSACEKP</sequence>
<feature type="domain" description="Peptidase S1" evidence="6">
    <location>
        <begin position="4"/>
        <end position="33"/>
    </location>
</feature>
<dbReference type="SUPFAM" id="SSF50494">
    <property type="entry name" value="Trypsin-like serine proteases"/>
    <property type="match status" value="1"/>
</dbReference>
<keyword evidence="2" id="KW-0964">Secreted</keyword>
<dbReference type="GO" id="GO:0004252">
    <property type="term" value="F:serine-type endopeptidase activity"/>
    <property type="evidence" value="ECO:0007669"/>
    <property type="project" value="InterPro"/>
</dbReference>
<dbReference type="PANTHER" id="PTHR24264">
    <property type="entry name" value="TRYPSIN-RELATED"/>
    <property type="match status" value="1"/>
</dbReference>
<dbReference type="AlphaFoldDB" id="A0A8S3ZP03"/>
<comment type="caution">
    <text evidence="7">The sequence shown here is derived from an EMBL/GenBank/DDBJ whole genome shotgun (WGS) entry which is preliminary data.</text>
</comment>
<dbReference type="InterPro" id="IPR009003">
    <property type="entry name" value="Peptidase_S1_PA"/>
</dbReference>
<reference evidence="7" key="1">
    <citation type="submission" date="2021-04" db="EMBL/GenBank/DDBJ databases">
        <authorList>
            <consortium name="Molecular Ecology Group"/>
        </authorList>
    </citation>
    <scope>NUCLEOTIDE SEQUENCE</scope>
</reference>
<keyword evidence="4" id="KW-0378">Hydrolase</keyword>
<accession>A0A8S3ZP03</accession>
<dbReference type="Gene3D" id="2.40.10.10">
    <property type="entry name" value="Trypsin-like serine proteases"/>
    <property type="match status" value="1"/>
</dbReference>
<evidence type="ECO:0000313" key="7">
    <source>
        <dbReference type="EMBL" id="CAG5131099.1"/>
    </source>
</evidence>
<evidence type="ECO:0000256" key="1">
    <source>
        <dbReference type="ARBA" id="ARBA00004613"/>
    </source>
</evidence>
<dbReference type="GO" id="GO:0006508">
    <property type="term" value="P:proteolysis"/>
    <property type="evidence" value="ECO:0007669"/>
    <property type="project" value="UniProtKB-KW"/>
</dbReference>
<evidence type="ECO:0000256" key="2">
    <source>
        <dbReference type="ARBA" id="ARBA00022525"/>
    </source>
</evidence>
<keyword evidence="8" id="KW-1185">Reference proteome</keyword>
<evidence type="ECO:0000256" key="3">
    <source>
        <dbReference type="ARBA" id="ARBA00022670"/>
    </source>
</evidence>
<evidence type="ECO:0000313" key="8">
    <source>
        <dbReference type="Proteomes" id="UP000678393"/>
    </source>
</evidence>
<feature type="non-terminal residue" evidence="7">
    <location>
        <position position="1"/>
    </location>
</feature>
<dbReference type="Pfam" id="PF00089">
    <property type="entry name" value="Trypsin"/>
    <property type="match status" value="1"/>
</dbReference>
<protein>
    <recommendedName>
        <fullName evidence="6">Peptidase S1 domain-containing protein</fullName>
    </recommendedName>
</protein>
<dbReference type="InterPro" id="IPR050127">
    <property type="entry name" value="Serine_Proteases_S1"/>
</dbReference>
<evidence type="ECO:0000256" key="4">
    <source>
        <dbReference type="ARBA" id="ARBA00022801"/>
    </source>
</evidence>
<dbReference type="EMBL" id="CAJHNH020004458">
    <property type="protein sequence ID" value="CAG5131099.1"/>
    <property type="molecule type" value="Genomic_DNA"/>
</dbReference>
<organism evidence="7 8">
    <name type="scientific">Candidula unifasciata</name>
    <dbReference type="NCBI Taxonomy" id="100452"/>
    <lineage>
        <taxon>Eukaryota</taxon>
        <taxon>Metazoa</taxon>
        <taxon>Spiralia</taxon>
        <taxon>Lophotrochozoa</taxon>
        <taxon>Mollusca</taxon>
        <taxon>Gastropoda</taxon>
        <taxon>Heterobranchia</taxon>
        <taxon>Euthyneura</taxon>
        <taxon>Panpulmonata</taxon>
        <taxon>Eupulmonata</taxon>
        <taxon>Stylommatophora</taxon>
        <taxon>Helicina</taxon>
        <taxon>Helicoidea</taxon>
        <taxon>Geomitridae</taxon>
        <taxon>Candidula</taxon>
    </lineage>
</organism>
<comment type="subcellular location">
    <subcellularLocation>
        <location evidence="1">Secreted</location>
    </subcellularLocation>
</comment>
<gene>
    <name evidence="7" type="ORF">CUNI_LOCUS16657</name>
</gene>
<dbReference type="Proteomes" id="UP000678393">
    <property type="component" value="Unassembled WGS sequence"/>
</dbReference>
<proteinExistence type="predicted"/>
<keyword evidence="5" id="KW-0720">Serine protease</keyword>
<name>A0A8S3ZP03_9EUPU</name>